<dbReference type="InterPro" id="IPR039525">
    <property type="entry name" value="RNF126-like_zinc-ribbon"/>
</dbReference>
<dbReference type="SMART" id="SM00184">
    <property type="entry name" value="RING"/>
    <property type="match status" value="1"/>
</dbReference>
<dbReference type="EMBL" id="CAKMRJ010005412">
    <property type="protein sequence ID" value="CAH1441480.1"/>
    <property type="molecule type" value="Genomic_DNA"/>
</dbReference>
<evidence type="ECO:0000256" key="1">
    <source>
        <dbReference type="ARBA" id="ARBA00000900"/>
    </source>
</evidence>
<organism evidence="11 12">
    <name type="scientific">Lactuca virosa</name>
    <dbReference type="NCBI Taxonomy" id="75947"/>
    <lineage>
        <taxon>Eukaryota</taxon>
        <taxon>Viridiplantae</taxon>
        <taxon>Streptophyta</taxon>
        <taxon>Embryophyta</taxon>
        <taxon>Tracheophyta</taxon>
        <taxon>Spermatophyta</taxon>
        <taxon>Magnoliopsida</taxon>
        <taxon>eudicotyledons</taxon>
        <taxon>Gunneridae</taxon>
        <taxon>Pentapetalae</taxon>
        <taxon>asterids</taxon>
        <taxon>campanulids</taxon>
        <taxon>Asterales</taxon>
        <taxon>Asteraceae</taxon>
        <taxon>Cichorioideae</taxon>
        <taxon>Cichorieae</taxon>
        <taxon>Lactucinae</taxon>
        <taxon>Lactuca</taxon>
    </lineage>
</organism>
<name>A0AAU9NV78_9ASTR</name>
<protein>
    <recommendedName>
        <fullName evidence="2">RING-type E3 ubiquitin transferase</fullName>
        <ecNumber evidence="2">2.3.2.27</ecNumber>
    </recommendedName>
</protein>
<dbReference type="GO" id="GO:0016567">
    <property type="term" value="P:protein ubiquitination"/>
    <property type="evidence" value="ECO:0007669"/>
    <property type="project" value="TreeGrafter"/>
</dbReference>
<dbReference type="Gene3D" id="3.30.40.10">
    <property type="entry name" value="Zinc/RING finger domain, C3HC4 (zinc finger)"/>
    <property type="match status" value="1"/>
</dbReference>
<evidence type="ECO:0000313" key="11">
    <source>
        <dbReference type="EMBL" id="CAH1441480.1"/>
    </source>
</evidence>
<comment type="catalytic activity">
    <reaction evidence="1">
        <text>S-ubiquitinyl-[E2 ubiquitin-conjugating enzyme]-L-cysteine + [acceptor protein]-L-lysine = [E2 ubiquitin-conjugating enzyme]-L-cysteine + N(6)-ubiquitinyl-[acceptor protein]-L-lysine.</text>
        <dbReference type="EC" id="2.3.2.27"/>
    </reaction>
</comment>
<sequence>MDEDRESTRYWCHQCNRPVVPIIEVLTIKCSSCNGEFMEEMDSVTSDHHHHHHHREDVPDRGQSLWAPVFLGMMNNPRRRRRFSHIDFDDDNEEEDRHRSYNFREGGDSDLDREFESIMRRRGRSSAAILHLLQGVRSGSENNTSQERDHDRERVILINPFNQTIVVQGSGGGTHPIGSLGDYFSGPGLDELLQHLSEIDPNRHGTRPAQKQAVEAMPTVKIDENSVQCSVCLDDFEVGNEAKEMPCKHKFHSKCILPWLELHSSCPVCRFELPSDETRPGQEANGSGDSEDGDERNLRRLSLPWPFSTLFGPTTGTQPGSMSSASSSGSSPWARRAHGEDEEQ</sequence>
<dbReference type="PROSITE" id="PS50089">
    <property type="entry name" value="ZF_RING_2"/>
    <property type="match status" value="1"/>
</dbReference>
<feature type="compositionally biased region" description="Low complexity" evidence="9">
    <location>
        <begin position="320"/>
        <end position="331"/>
    </location>
</feature>
<evidence type="ECO:0000313" key="12">
    <source>
        <dbReference type="Proteomes" id="UP001157418"/>
    </source>
</evidence>
<dbReference type="PANTHER" id="PTHR15710">
    <property type="entry name" value="E3 UBIQUITIN-PROTEIN LIGASE PRAJA"/>
    <property type="match status" value="1"/>
</dbReference>
<keyword evidence="12" id="KW-1185">Reference proteome</keyword>
<keyword evidence="4" id="KW-0479">Metal-binding</keyword>
<gene>
    <name evidence="11" type="ORF">LVIROSA_LOCUS27534</name>
</gene>
<dbReference type="AlphaFoldDB" id="A0AAU9NV78"/>
<dbReference type="SUPFAM" id="SSF57850">
    <property type="entry name" value="RING/U-box"/>
    <property type="match status" value="1"/>
</dbReference>
<dbReference type="Pfam" id="PF13639">
    <property type="entry name" value="zf-RING_2"/>
    <property type="match status" value="1"/>
</dbReference>
<evidence type="ECO:0000256" key="7">
    <source>
        <dbReference type="ARBA" id="ARBA00022833"/>
    </source>
</evidence>
<keyword evidence="6" id="KW-0833">Ubl conjugation pathway</keyword>
<feature type="domain" description="RING-type" evidence="10">
    <location>
        <begin position="229"/>
        <end position="270"/>
    </location>
</feature>
<dbReference type="GO" id="GO:0008270">
    <property type="term" value="F:zinc ion binding"/>
    <property type="evidence" value="ECO:0007669"/>
    <property type="project" value="UniProtKB-KW"/>
</dbReference>
<accession>A0AAU9NV78</accession>
<keyword evidence="5 8" id="KW-0863">Zinc-finger</keyword>
<dbReference type="GO" id="GO:0005737">
    <property type="term" value="C:cytoplasm"/>
    <property type="evidence" value="ECO:0007669"/>
    <property type="project" value="TreeGrafter"/>
</dbReference>
<dbReference type="Proteomes" id="UP001157418">
    <property type="component" value="Unassembled WGS sequence"/>
</dbReference>
<evidence type="ECO:0000256" key="6">
    <source>
        <dbReference type="ARBA" id="ARBA00022786"/>
    </source>
</evidence>
<evidence type="ECO:0000256" key="9">
    <source>
        <dbReference type="SAM" id="MobiDB-lite"/>
    </source>
</evidence>
<reference evidence="11 12" key="1">
    <citation type="submission" date="2022-01" db="EMBL/GenBank/DDBJ databases">
        <authorList>
            <person name="Xiong W."/>
            <person name="Schranz E."/>
        </authorList>
    </citation>
    <scope>NUCLEOTIDE SEQUENCE [LARGE SCALE GENOMIC DNA]</scope>
</reference>
<evidence type="ECO:0000256" key="2">
    <source>
        <dbReference type="ARBA" id="ARBA00012483"/>
    </source>
</evidence>
<dbReference type="CDD" id="cd16667">
    <property type="entry name" value="RING-H2_RNF126-like"/>
    <property type="match status" value="1"/>
</dbReference>
<evidence type="ECO:0000256" key="8">
    <source>
        <dbReference type="PROSITE-ProRule" id="PRU00175"/>
    </source>
</evidence>
<comment type="caution">
    <text evidence="11">The sequence shown here is derived from an EMBL/GenBank/DDBJ whole genome shotgun (WGS) entry which is preliminary data.</text>
</comment>
<keyword evidence="7" id="KW-0862">Zinc</keyword>
<evidence type="ECO:0000256" key="4">
    <source>
        <dbReference type="ARBA" id="ARBA00022723"/>
    </source>
</evidence>
<dbReference type="EC" id="2.3.2.27" evidence="2"/>
<dbReference type="PANTHER" id="PTHR15710:SF22">
    <property type="entry name" value="RING-TYPE E3 UBIQUITIN TRANSFERASE"/>
    <property type="match status" value="1"/>
</dbReference>
<dbReference type="Pfam" id="PF14369">
    <property type="entry name" value="Zn_ribbon_19"/>
    <property type="match status" value="1"/>
</dbReference>
<evidence type="ECO:0000256" key="5">
    <source>
        <dbReference type="ARBA" id="ARBA00022771"/>
    </source>
</evidence>
<feature type="region of interest" description="Disordered" evidence="9">
    <location>
        <begin position="272"/>
        <end position="344"/>
    </location>
</feature>
<dbReference type="InterPro" id="IPR001841">
    <property type="entry name" value="Znf_RING"/>
</dbReference>
<keyword evidence="3" id="KW-0808">Transferase</keyword>
<dbReference type="InterPro" id="IPR013083">
    <property type="entry name" value="Znf_RING/FYVE/PHD"/>
</dbReference>
<evidence type="ECO:0000256" key="3">
    <source>
        <dbReference type="ARBA" id="ARBA00022679"/>
    </source>
</evidence>
<dbReference type="GO" id="GO:0061630">
    <property type="term" value="F:ubiquitin protein ligase activity"/>
    <property type="evidence" value="ECO:0007669"/>
    <property type="project" value="UniProtKB-EC"/>
</dbReference>
<dbReference type="FunFam" id="3.30.40.10:FF:000022">
    <property type="entry name" value="E3 ubiquitin-protein ligase RING1-like"/>
    <property type="match status" value="1"/>
</dbReference>
<proteinExistence type="predicted"/>
<evidence type="ECO:0000259" key="10">
    <source>
        <dbReference type="PROSITE" id="PS50089"/>
    </source>
</evidence>